<dbReference type="InterPro" id="IPR007055">
    <property type="entry name" value="BON_dom"/>
</dbReference>
<dbReference type="RefSeq" id="WP_091573789.1">
    <property type="nucleotide sequence ID" value="NZ_FLRH01000003.1"/>
</dbReference>
<feature type="domain" description="BON" evidence="1">
    <location>
        <begin position="22"/>
        <end position="89"/>
    </location>
</feature>
<accession>A0A1A9B8T4</accession>
<dbReference type="OrthoDB" id="3403070at2"/>
<protein>
    <submittedName>
        <fullName evidence="2">BON domain-containing protein</fullName>
    </submittedName>
</protein>
<proteinExistence type="predicted"/>
<dbReference type="EMBL" id="FLRH01000003">
    <property type="protein sequence ID" value="SBT65925.1"/>
    <property type="molecule type" value="Genomic_DNA"/>
</dbReference>
<organism evidence="2 3">
    <name type="scientific">Micromonospora sediminicola</name>
    <dbReference type="NCBI Taxonomy" id="946078"/>
    <lineage>
        <taxon>Bacteria</taxon>
        <taxon>Bacillati</taxon>
        <taxon>Actinomycetota</taxon>
        <taxon>Actinomycetes</taxon>
        <taxon>Micromonosporales</taxon>
        <taxon>Micromonosporaceae</taxon>
        <taxon>Micromonospora</taxon>
    </lineage>
</organism>
<dbReference type="PROSITE" id="PS50914">
    <property type="entry name" value="BON"/>
    <property type="match status" value="1"/>
</dbReference>
<reference evidence="3" key="1">
    <citation type="submission" date="2016-06" db="EMBL/GenBank/DDBJ databases">
        <authorList>
            <person name="Varghese N."/>
            <person name="Submissions Spin"/>
        </authorList>
    </citation>
    <scope>NUCLEOTIDE SEQUENCE [LARGE SCALE GENOMIC DNA]</scope>
    <source>
        <strain evidence="3">DSM 45794</strain>
    </source>
</reference>
<dbReference type="AlphaFoldDB" id="A0A1A9B8T4"/>
<sequence>MTYPWFFPEGTPALFHDGPAANDTRLACRVVEQLSGDPLLRHERICVEAQNGVVILEGRVGSADAAARARALAWAVPGVHDVNVRVHVV</sequence>
<gene>
    <name evidence="2" type="ORF">GA0070622_2940</name>
</gene>
<dbReference type="Proteomes" id="UP000199558">
    <property type="component" value="Unassembled WGS sequence"/>
</dbReference>
<evidence type="ECO:0000313" key="2">
    <source>
        <dbReference type="EMBL" id="SBT65925.1"/>
    </source>
</evidence>
<dbReference type="Gene3D" id="3.30.1340.30">
    <property type="match status" value="1"/>
</dbReference>
<evidence type="ECO:0000259" key="1">
    <source>
        <dbReference type="PROSITE" id="PS50914"/>
    </source>
</evidence>
<name>A0A1A9B8T4_9ACTN</name>
<keyword evidence="3" id="KW-1185">Reference proteome</keyword>
<dbReference type="STRING" id="946078.GA0070622_2940"/>
<evidence type="ECO:0000313" key="3">
    <source>
        <dbReference type="Proteomes" id="UP000199558"/>
    </source>
</evidence>
<dbReference type="Pfam" id="PF04972">
    <property type="entry name" value="BON"/>
    <property type="match status" value="1"/>
</dbReference>